<feature type="transmembrane region" description="Helical" evidence="1">
    <location>
        <begin position="115"/>
        <end position="136"/>
    </location>
</feature>
<evidence type="ECO:0000313" key="2">
    <source>
        <dbReference type="EMBL" id="MCJ0741264.1"/>
    </source>
</evidence>
<accession>A0ABS9ZTJ1</accession>
<reference evidence="2" key="1">
    <citation type="submission" date="2022-03" db="EMBL/GenBank/DDBJ databases">
        <authorList>
            <person name="Woo C.Y."/>
        </authorList>
    </citation>
    <scope>NUCLEOTIDE SEQUENCE</scope>
    <source>
        <strain evidence="2">CYS-01</strain>
    </source>
</reference>
<dbReference type="Pfam" id="PF07077">
    <property type="entry name" value="DUF1345"/>
    <property type="match status" value="1"/>
</dbReference>
<name>A0ABS9ZTJ1_9SPHI</name>
<proteinExistence type="predicted"/>
<organism evidence="2 3">
    <name type="scientific">Pedobacter montanisoli</name>
    <dbReference type="NCBI Taxonomy" id="2923277"/>
    <lineage>
        <taxon>Bacteria</taxon>
        <taxon>Pseudomonadati</taxon>
        <taxon>Bacteroidota</taxon>
        <taxon>Sphingobacteriia</taxon>
        <taxon>Sphingobacteriales</taxon>
        <taxon>Sphingobacteriaceae</taxon>
        <taxon>Pedobacter</taxon>
    </lineage>
</organism>
<feature type="transmembrane region" description="Helical" evidence="1">
    <location>
        <begin position="20"/>
        <end position="38"/>
    </location>
</feature>
<feature type="transmembrane region" description="Helical" evidence="1">
    <location>
        <begin position="197"/>
        <end position="222"/>
    </location>
</feature>
<keyword evidence="3" id="KW-1185">Reference proteome</keyword>
<dbReference type="EMBL" id="JALGBH010000001">
    <property type="protein sequence ID" value="MCJ0741264.1"/>
    <property type="molecule type" value="Genomic_DNA"/>
</dbReference>
<dbReference type="RefSeq" id="WP_243357685.1">
    <property type="nucleotide sequence ID" value="NZ_JALGBH010000001.1"/>
</dbReference>
<sequence>MKNTSGLSKIQKQKAGERFAISVACGIFTFFISEMFDLDLISRLMAGWIMFCAVQIATSWWIFNHTTPKQTQQHANIEDGGRAAIFLVVLLATFAGLLAVFILVGKAKVNESHAWLYLVLGMLGMFLSWFLVHTIYTIRYAHLYYELHGNKIQGGLKFPHDDEPDFIDFAYHSLVIGMTFQVSDIDVTTRKMRRLTLWHSVISFVFNTCIIALTINAAAGIAG</sequence>
<feature type="transmembrane region" description="Helical" evidence="1">
    <location>
        <begin position="84"/>
        <end position="103"/>
    </location>
</feature>
<keyword evidence="1" id="KW-0812">Transmembrane</keyword>
<dbReference type="InterPro" id="IPR009781">
    <property type="entry name" value="DUF1345"/>
</dbReference>
<evidence type="ECO:0000256" key="1">
    <source>
        <dbReference type="SAM" id="Phobius"/>
    </source>
</evidence>
<comment type="caution">
    <text evidence="2">The sequence shown here is derived from an EMBL/GenBank/DDBJ whole genome shotgun (WGS) entry which is preliminary data.</text>
</comment>
<keyword evidence="1" id="KW-0472">Membrane</keyword>
<dbReference type="Proteomes" id="UP001165460">
    <property type="component" value="Unassembled WGS sequence"/>
</dbReference>
<keyword evidence="1" id="KW-1133">Transmembrane helix</keyword>
<protein>
    <submittedName>
        <fullName evidence="2">DUF1345 domain-containing protein</fullName>
    </submittedName>
</protein>
<feature type="transmembrane region" description="Helical" evidence="1">
    <location>
        <begin position="44"/>
        <end position="63"/>
    </location>
</feature>
<gene>
    <name evidence="2" type="ORF">MMF97_00995</name>
</gene>
<evidence type="ECO:0000313" key="3">
    <source>
        <dbReference type="Proteomes" id="UP001165460"/>
    </source>
</evidence>